<dbReference type="EMBL" id="JBEWTB010000002">
    <property type="protein sequence ID" value="MET4758230.1"/>
    <property type="molecule type" value="Genomic_DNA"/>
</dbReference>
<feature type="region of interest" description="Disordered" evidence="1">
    <location>
        <begin position="56"/>
        <end position="105"/>
    </location>
</feature>
<comment type="caution">
    <text evidence="2">The sequence shown here is derived from an EMBL/GenBank/DDBJ whole genome shotgun (WGS) entry which is preliminary data.</text>
</comment>
<organism evidence="2 3">
    <name type="scientific">Endozoicomonas lisbonensis</name>
    <dbReference type="NCBI Taxonomy" id="3120522"/>
    <lineage>
        <taxon>Bacteria</taxon>
        <taxon>Pseudomonadati</taxon>
        <taxon>Pseudomonadota</taxon>
        <taxon>Gammaproteobacteria</taxon>
        <taxon>Oceanospirillales</taxon>
        <taxon>Endozoicomonadaceae</taxon>
        <taxon>Endozoicomonas</taxon>
    </lineage>
</organism>
<name>A0ABV2SKF1_9GAMM</name>
<evidence type="ECO:0000313" key="3">
    <source>
        <dbReference type="Proteomes" id="UP001549366"/>
    </source>
</evidence>
<proteinExistence type="predicted"/>
<evidence type="ECO:0000313" key="2">
    <source>
        <dbReference type="EMBL" id="MET4758230.1"/>
    </source>
</evidence>
<feature type="compositionally biased region" description="Polar residues" evidence="1">
    <location>
        <begin position="85"/>
        <end position="94"/>
    </location>
</feature>
<gene>
    <name evidence="2" type="ORF">V5J35_003422</name>
</gene>
<protein>
    <submittedName>
        <fullName evidence="2">Uncharacterized protein</fullName>
    </submittedName>
</protein>
<feature type="compositionally biased region" description="Low complexity" evidence="1">
    <location>
        <begin position="483"/>
        <end position="503"/>
    </location>
</feature>
<evidence type="ECO:0000256" key="1">
    <source>
        <dbReference type="SAM" id="MobiDB-lite"/>
    </source>
</evidence>
<feature type="compositionally biased region" description="Basic residues" evidence="1">
    <location>
        <begin position="507"/>
        <end position="521"/>
    </location>
</feature>
<accession>A0ABV2SKF1</accession>
<feature type="region of interest" description="Disordered" evidence="1">
    <location>
        <begin position="478"/>
        <end position="521"/>
    </location>
</feature>
<sequence length="521" mass="59612">MFKKKLPFSETSEHVSRHLLLSGSMIISLSVGSTSAAPPIKDSVPVVRGAAPELYADPASLPQLPQNGDPGDTQRRPEIQINHYPDSQNNQQPSDDTDGLSNPDELVVGTNRHMAEMYDGLRSRIHSPDVVDGAASPSWRFQVHQSLPFAQPVQALQYILASPNNYTLTDIYFVLHNIANQANEPGLATLFHDSAGLIHLYINQGDINFNQLTNTQPGWEGLQFSLRNLQGALERNNAPLSMWINYAYSSLYNSINLIVRAEIEMPMRTTGSHTEASSRLLTFLYEMAILSTHSSEVSRHLEGSAEAYASSRVWYFFDHYMMQNYRSSPEGIHMLHVLYSATDAYYLLFLGRVDESYARMQTLSEIEPTYQLGEHNRDVDSILAWIVSNTLYWLSQQNKMSEYNTFIRILFFIMKYPHLPHAPNDMILAGRIEVLQRLQELLSKQVLRSSFSFNEALFDEIADSELFDQRILERIRAEKAKAQQKQDQQNQQQGQEQNQQNQELSRKDRKPKSPWWRIKKK</sequence>
<reference evidence="2 3" key="1">
    <citation type="submission" date="2024-06" db="EMBL/GenBank/DDBJ databases">
        <title>Genomic Encyclopedia of Type Strains, Phase V (KMG-V): Genome sequencing to study the core and pangenomes of soil and plant-associated prokaryotes.</title>
        <authorList>
            <person name="Whitman W."/>
        </authorList>
    </citation>
    <scope>NUCLEOTIDE SEQUENCE [LARGE SCALE GENOMIC DNA]</scope>
    <source>
        <strain evidence="2 3">NE40</strain>
    </source>
</reference>
<keyword evidence="3" id="KW-1185">Reference proteome</keyword>
<dbReference type="Proteomes" id="UP001549366">
    <property type="component" value="Unassembled WGS sequence"/>
</dbReference>